<evidence type="ECO:0000256" key="6">
    <source>
        <dbReference type="ARBA" id="ARBA00023049"/>
    </source>
</evidence>
<evidence type="ECO:0000256" key="5">
    <source>
        <dbReference type="ARBA" id="ARBA00022840"/>
    </source>
</evidence>
<dbReference type="AlphaFoldDB" id="A0A8S0SGL4"/>
<dbReference type="GO" id="GO:0005745">
    <property type="term" value="C:m-AAA complex"/>
    <property type="evidence" value="ECO:0007669"/>
    <property type="project" value="TreeGrafter"/>
</dbReference>
<dbReference type="PANTHER" id="PTHR43655">
    <property type="entry name" value="ATP-DEPENDENT PROTEASE"/>
    <property type="match status" value="1"/>
</dbReference>
<evidence type="ECO:0000256" key="1">
    <source>
        <dbReference type="ARBA" id="ARBA00001947"/>
    </source>
</evidence>
<dbReference type="GO" id="GO:0005524">
    <property type="term" value="F:ATP binding"/>
    <property type="evidence" value="ECO:0007669"/>
    <property type="project" value="UniProtKB-KW"/>
</dbReference>
<dbReference type="Gramene" id="OE9A021902T1">
    <property type="protein sequence ID" value="OE9A021902C1"/>
    <property type="gene ID" value="OE9A021902"/>
</dbReference>
<keyword evidence="2" id="KW-0479">Metal-binding</keyword>
<dbReference type="GO" id="GO:0008237">
    <property type="term" value="F:metallopeptidase activity"/>
    <property type="evidence" value="ECO:0007669"/>
    <property type="project" value="UniProtKB-KW"/>
</dbReference>
<keyword evidence="6" id="KW-0482">Metalloprotease</keyword>
<accession>A0A8S0SGL4</accession>
<keyword evidence="3" id="KW-0547">Nucleotide-binding</keyword>
<dbReference type="OrthoDB" id="1762895at2759"/>
<dbReference type="EMBL" id="CACTIH010005429">
    <property type="protein sequence ID" value="CAA2991898.1"/>
    <property type="molecule type" value="Genomic_DNA"/>
</dbReference>
<dbReference type="GO" id="GO:0009793">
    <property type="term" value="P:embryo development ending in seed dormancy"/>
    <property type="evidence" value="ECO:0007669"/>
    <property type="project" value="TreeGrafter"/>
</dbReference>
<dbReference type="PANTHER" id="PTHR43655:SF19">
    <property type="entry name" value="ATP-DEPENDENT ZINC METALLOPROTEASE FTSH 12, CHLOROPLASTIC"/>
    <property type="match status" value="1"/>
</dbReference>
<dbReference type="GO" id="GO:0009535">
    <property type="term" value="C:chloroplast thylakoid membrane"/>
    <property type="evidence" value="ECO:0007669"/>
    <property type="project" value="TreeGrafter"/>
</dbReference>
<keyword evidence="6" id="KW-0378">Hydrolase</keyword>
<organism evidence="7 8">
    <name type="scientific">Olea europaea subsp. europaea</name>
    <dbReference type="NCBI Taxonomy" id="158383"/>
    <lineage>
        <taxon>Eukaryota</taxon>
        <taxon>Viridiplantae</taxon>
        <taxon>Streptophyta</taxon>
        <taxon>Embryophyta</taxon>
        <taxon>Tracheophyta</taxon>
        <taxon>Spermatophyta</taxon>
        <taxon>Magnoliopsida</taxon>
        <taxon>eudicotyledons</taxon>
        <taxon>Gunneridae</taxon>
        <taxon>Pentapetalae</taxon>
        <taxon>asterids</taxon>
        <taxon>lamiids</taxon>
        <taxon>Lamiales</taxon>
        <taxon>Oleaceae</taxon>
        <taxon>Oleeae</taxon>
        <taxon>Olea</taxon>
    </lineage>
</organism>
<evidence type="ECO:0000313" key="8">
    <source>
        <dbReference type="Proteomes" id="UP000594638"/>
    </source>
</evidence>
<evidence type="ECO:0000313" key="7">
    <source>
        <dbReference type="EMBL" id="CAA2991898.1"/>
    </source>
</evidence>
<name>A0A8S0SGL4_OLEEU</name>
<evidence type="ECO:0000256" key="2">
    <source>
        <dbReference type="ARBA" id="ARBA00022723"/>
    </source>
</evidence>
<dbReference type="GO" id="GO:0034982">
    <property type="term" value="P:mitochondrial protein processing"/>
    <property type="evidence" value="ECO:0007669"/>
    <property type="project" value="TreeGrafter"/>
</dbReference>
<sequence>MFLHITTNRFLYKKYNQLFDMAYAENLILPVGEVGETKSMYKDVVLGGDVWDLLDELMIYVGNPMQCYEKDLKFVRASLYISKIDEAIKNRQTLFARTLAKESGLPFVLASGAEFTDSEKSGAARINELFNCKEKSKDTVFYNVMLYLMV</sequence>
<dbReference type="Proteomes" id="UP000594638">
    <property type="component" value="Unassembled WGS sequence"/>
</dbReference>
<evidence type="ECO:0000256" key="4">
    <source>
        <dbReference type="ARBA" id="ARBA00022833"/>
    </source>
</evidence>
<comment type="cofactor">
    <cofactor evidence="1">
        <name>Zn(2+)</name>
        <dbReference type="ChEBI" id="CHEBI:29105"/>
    </cofactor>
</comment>
<gene>
    <name evidence="7" type="ORF">OLEA9_A021902</name>
</gene>
<dbReference type="GO" id="GO:0046872">
    <property type="term" value="F:metal ion binding"/>
    <property type="evidence" value="ECO:0007669"/>
    <property type="project" value="UniProtKB-KW"/>
</dbReference>
<keyword evidence="8" id="KW-1185">Reference proteome</keyword>
<dbReference type="InterPro" id="IPR050928">
    <property type="entry name" value="ATP-dep_Zn_Metalloprotease"/>
</dbReference>
<keyword evidence="5" id="KW-0067">ATP-binding</keyword>
<keyword evidence="6" id="KW-0645">Protease</keyword>
<reference evidence="7 8" key="1">
    <citation type="submission" date="2019-12" db="EMBL/GenBank/DDBJ databases">
        <authorList>
            <person name="Alioto T."/>
            <person name="Alioto T."/>
            <person name="Gomez Garrido J."/>
        </authorList>
    </citation>
    <scope>NUCLEOTIDE SEQUENCE [LARGE SCALE GENOMIC DNA]</scope>
</reference>
<proteinExistence type="predicted"/>
<keyword evidence="4" id="KW-0862">Zinc</keyword>
<evidence type="ECO:0000256" key="3">
    <source>
        <dbReference type="ARBA" id="ARBA00022741"/>
    </source>
</evidence>
<protein>
    <submittedName>
        <fullName evidence="7">At1est13, partial</fullName>
    </submittedName>
</protein>
<comment type="caution">
    <text evidence="7">The sequence shown here is derived from an EMBL/GenBank/DDBJ whole genome shotgun (WGS) entry which is preliminary data.</text>
</comment>